<evidence type="ECO:0000256" key="2">
    <source>
        <dbReference type="ARBA" id="ARBA00022801"/>
    </source>
</evidence>
<organism evidence="4 5">
    <name type="scientific">Rikenella microfusus</name>
    <dbReference type="NCBI Taxonomy" id="28139"/>
    <lineage>
        <taxon>Bacteria</taxon>
        <taxon>Pseudomonadati</taxon>
        <taxon>Bacteroidota</taxon>
        <taxon>Bacteroidia</taxon>
        <taxon>Bacteroidales</taxon>
        <taxon>Rikenellaceae</taxon>
        <taxon>Rikenella</taxon>
    </lineage>
</organism>
<gene>
    <name evidence="4" type="primary">xynD</name>
    <name evidence="4" type="ORF">NCTC11190_00550</name>
</gene>
<keyword evidence="4" id="KW-0858">Xylan degradation</keyword>
<dbReference type="GO" id="GO:0046872">
    <property type="term" value="F:metal ion binding"/>
    <property type="evidence" value="ECO:0007669"/>
    <property type="project" value="UniProtKB-KW"/>
</dbReference>
<accession>A0A379MP87</accession>
<dbReference type="InterPro" id="IPR011330">
    <property type="entry name" value="Glyco_hydro/deAcase_b/a-brl"/>
</dbReference>
<keyword evidence="4" id="KW-0119">Carbohydrate metabolism</keyword>
<dbReference type="PROSITE" id="PS51677">
    <property type="entry name" value="NODB"/>
    <property type="match status" value="1"/>
</dbReference>
<keyword evidence="4" id="KW-0326">Glycosidase</keyword>
<dbReference type="GO" id="GO:0016810">
    <property type="term" value="F:hydrolase activity, acting on carbon-nitrogen (but not peptide) bonds"/>
    <property type="evidence" value="ECO:0007669"/>
    <property type="project" value="InterPro"/>
</dbReference>
<keyword evidence="4" id="KW-0624">Polysaccharide degradation</keyword>
<dbReference type="Gene3D" id="3.20.20.370">
    <property type="entry name" value="Glycoside hydrolase/deacetylase"/>
    <property type="match status" value="1"/>
</dbReference>
<dbReference type="PANTHER" id="PTHR10587">
    <property type="entry name" value="GLYCOSYL TRANSFERASE-RELATED"/>
    <property type="match status" value="1"/>
</dbReference>
<dbReference type="Proteomes" id="UP000255233">
    <property type="component" value="Unassembled WGS sequence"/>
</dbReference>
<evidence type="ECO:0000313" key="4">
    <source>
        <dbReference type="EMBL" id="SUE33343.1"/>
    </source>
</evidence>
<name>A0A379MP87_9BACT</name>
<proteinExistence type="predicted"/>
<dbReference type="GO" id="GO:0016020">
    <property type="term" value="C:membrane"/>
    <property type="evidence" value="ECO:0007669"/>
    <property type="project" value="TreeGrafter"/>
</dbReference>
<dbReference type="GO" id="GO:0016798">
    <property type="term" value="F:hydrolase activity, acting on glycosyl bonds"/>
    <property type="evidence" value="ECO:0007669"/>
    <property type="project" value="UniProtKB-KW"/>
</dbReference>
<dbReference type="OrthoDB" id="9812065at2"/>
<reference evidence="4 5" key="1">
    <citation type="submission" date="2018-06" db="EMBL/GenBank/DDBJ databases">
        <authorList>
            <consortium name="Pathogen Informatics"/>
            <person name="Doyle S."/>
        </authorList>
    </citation>
    <scope>NUCLEOTIDE SEQUENCE [LARGE SCALE GENOMIC DNA]</scope>
    <source>
        <strain evidence="4 5">NCTC11190</strain>
    </source>
</reference>
<dbReference type="InterPro" id="IPR002509">
    <property type="entry name" value="NODB_dom"/>
</dbReference>
<evidence type="ECO:0000313" key="5">
    <source>
        <dbReference type="Proteomes" id="UP000255233"/>
    </source>
</evidence>
<dbReference type="EMBL" id="UGVL01000001">
    <property type="protein sequence ID" value="SUE33343.1"/>
    <property type="molecule type" value="Genomic_DNA"/>
</dbReference>
<dbReference type="RefSeq" id="WP_027290653.1">
    <property type="nucleotide sequence ID" value="NZ_CALVFX010000015.1"/>
</dbReference>
<keyword evidence="5" id="KW-1185">Reference proteome</keyword>
<evidence type="ECO:0000259" key="3">
    <source>
        <dbReference type="PROSITE" id="PS51677"/>
    </source>
</evidence>
<protein>
    <submittedName>
        <fullName evidence="4">Bifunctional xylanase/deacetylase</fullName>
    </submittedName>
</protein>
<dbReference type="STRING" id="880526.GCA_000427365_00896"/>
<sequence length="202" mass="23458">MYFRPPKFIKRLFPELNWNLREPGGIFLTFDDGPTPEVTEWVLDTLDKYDAKATFFCLGKNVDLHPDIFRKIKARGHAVGNHSYSHIKGWGTPTGRYLEDADLANGLIRTNLYRPPYGRITRSQIRRISERYHIIMWDILSRDYSRAVSPEACVRNVTRHLHEGSIVVFHDSAKASRNLYYALPRVLEAIQRAGLRCRSIEL</sequence>
<feature type="domain" description="NodB homology" evidence="3">
    <location>
        <begin position="24"/>
        <end position="198"/>
    </location>
</feature>
<keyword evidence="2 4" id="KW-0378">Hydrolase</keyword>
<dbReference type="Pfam" id="PF01522">
    <property type="entry name" value="Polysacc_deac_1"/>
    <property type="match status" value="1"/>
</dbReference>
<dbReference type="SUPFAM" id="SSF88713">
    <property type="entry name" value="Glycoside hydrolase/deacetylase"/>
    <property type="match status" value="1"/>
</dbReference>
<dbReference type="InterPro" id="IPR050248">
    <property type="entry name" value="Polysacc_deacetylase_ArnD"/>
</dbReference>
<keyword evidence="1" id="KW-0479">Metal-binding</keyword>
<evidence type="ECO:0000256" key="1">
    <source>
        <dbReference type="ARBA" id="ARBA00022723"/>
    </source>
</evidence>
<dbReference type="GO" id="GO:0045493">
    <property type="term" value="P:xylan catabolic process"/>
    <property type="evidence" value="ECO:0007669"/>
    <property type="project" value="UniProtKB-KW"/>
</dbReference>
<dbReference type="CDD" id="cd10917">
    <property type="entry name" value="CE4_NodB_like_6s_7s"/>
    <property type="match status" value="1"/>
</dbReference>
<dbReference type="PANTHER" id="PTHR10587:SF133">
    <property type="entry name" value="CHITIN DEACETYLASE 1-RELATED"/>
    <property type="match status" value="1"/>
</dbReference>
<dbReference type="AlphaFoldDB" id="A0A379MP87"/>